<organism evidence="1 2">
    <name type="scientific">Pyropia yezoensis</name>
    <name type="common">Susabi-nori</name>
    <name type="synonym">Porphyra yezoensis</name>
    <dbReference type="NCBI Taxonomy" id="2788"/>
    <lineage>
        <taxon>Eukaryota</taxon>
        <taxon>Rhodophyta</taxon>
        <taxon>Bangiophyceae</taxon>
        <taxon>Bangiales</taxon>
        <taxon>Bangiaceae</taxon>
        <taxon>Pyropia</taxon>
    </lineage>
</organism>
<protein>
    <submittedName>
        <fullName evidence="1">Uncharacterized protein</fullName>
    </submittedName>
</protein>
<accession>A0ACC3BTG9</accession>
<evidence type="ECO:0000313" key="1">
    <source>
        <dbReference type="EMBL" id="KAK1861009.1"/>
    </source>
</evidence>
<gene>
    <name evidence="1" type="ORF">I4F81_003595</name>
</gene>
<evidence type="ECO:0000313" key="2">
    <source>
        <dbReference type="Proteomes" id="UP000798662"/>
    </source>
</evidence>
<reference evidence="1" key="1">
    <citation type="submission" date="2019-11" db="EMBL/GenBank/DDBJ databases">
        <title>Nori genome reveals adaptations in red seaweeds to the harsh intertidal environment.</title>
        <authorList>
            <person name="Wang D."/>
            <person name="Mao Y."/>
        </authorList>
    </citation>
    <scope>NUCLEOTIDE SEQUENCE</scope>
    <source>
        <tissue evidence="1">Gametophyte</tissue>
    </source>
</reference>
<keyword evidence="2" id="KW-1185">Reference proteome</keyword>
<dbReference type="EMBL" id="CM020618">
    <property type="protein sequence ID" value="KAK1861009.1"/>
    <property type="molecule type" value="Genomic_DNA"/>
</dbReference>
<name>A0ACC3BTG9_PYRYE</name>
<comment type="caution">
    <text evidence="1">The sequence shown here is derived from an EMBL/GenBank/DDBJ whole genome shotgun (WGS) entry which is preliminary data.</text>
</comment>
<proteinExistence type="predicted"/>
<sequence length="103" mass="10309">MATPLGPSDHNATMGDGRGPVSLSAPSSPRGPSATRMPPAAPGDVLMDDAGSGRGDAGPASPAEVPVLPLADSGGLAPFLLHCRFGATTRHPKGDLQTRRQSS</sequence>
<dbReference type="Proteomes" id="UP000798662">
    <property type="component" value="Chromosome 1"/>
</dbReference>